<accession>A0ABM1A666</accession>
<feature type="compositionally biased region" description="Acidic residues" evidence="1">
    <location>
        <begin position="12"/>
        <end position="24"/>
    </location>
</feature>
<evidence type="ECO:0000256" key="1">
    <source>
        <dbReference type="SAM" id="MobiDB-lite"/>
    </source>
</evidence>
<gene>
    <name evidence="4" type="primary">LOC106012625</name>
</gene>
<dbReference type="RefSeq" id="XP_012941584.1">
    <property type="nucleotide sequence ID" value="XM_013086130.1"/>
</dbReference>
<reference evidence="4" key="1">
    <citation type="submission" date="2025-08" db="UniProtKB">
        <authorList>
            <consortium name="RefSeq"/>
        </authorList>
    </citation>
    <scope>IDENTIFICATION</scope>
</reference>
<evidence type="ECO:0000259" key="2">
    <source>
        <dbReference type="Pfam" id="PF13843"/>
    </source>
</evidence>
<dbReference type="Pfam" id="PF13843">
    <property type="entry name" value="DDE_Tnp_1_7"/>
    <property type="match status" value="1"/>
</dbReference>
<dbReference type="Proteomes" id="UP000694888">
    <property type="component" value="Unplaced"/>
</dbReference>
<evidence type="ECO:0000313" key="4">
    <source>
        <dbReference type="RefSeq" id="XP_012941584.1"/>
    </source>
</evidence>
<organism evidence="3 4">
    <name type="scientific">Aplysia californica</name>
    <name type="common">California sea hare</name>
    <dbReference type="NCBI Taxonomy" id="6500"/>
    <lineage>
        <taxon>Eukaryota</taxon>
        <taxon>Metazoa</taxon>
        <taxon>Spiralia</taxon>
        <taxon>Lophotrochozoa</taxon>
        <taxon>Mollusca</taxon>
        <taxon>Gastropoda</taxon>
        <taxon>Heterobranchia</taxon>
        <taxon>Euthyneura</taxon>
        <taxon>Tectipleura</taxon>
        <taxon>Aplysiida</taxon>
        <taxon>Aplysioidea</taxon>
        <taxon>Aplysiidae</taxon>
        <taxon>Aplysia</taxon>
    </lineage>
</organism>
<dbReference type="InterPro" id="IPR029526">
    <property type="entry name" value="PGBD"/>
</dbReference>
<keyword evidence="3" id="KW-1185">Reference proteome</keyword>
<protein>
    <submittedName>
        <fullName evidence="4">Uncharacterized protein LOC106012625</fullName>
    </submittedName>
</protein>
<proteinExistence type="predicted"/>
<sequence>MEMSCTGRREGEEEGGGEEEGVAEEETEVLLNIFVTQTNKYAQEFISSSTLKPASCFRQWTETNIHEMRTFLVLLLLMGIVKTPDLNSHWKVFQPGENIAIDESLLLRKGRLVFKQYIPLKRATFGIKSILLFNNSGYTSRFRVYTGKDEYTTDIDDPPPPDTQHLGRSGQEVFYLMLPLLNKGCGQLVYLC</sequence>
<feature type="region of interest" description="Disordered" evidence="1">
    <location>
        <begin position="1"/>
        <end position="24"/>
    </location>
</feature>
<dbReference type="PANTHER" id="PTHR46599">
    <property type="entry name" value="PIGGYBAC TRANSPOSABLE ELEMENT-DERIVED PROTEIN 4"/>
    <property type="match status" value="1"/>
</dbReference>
<name>A0ABM1A666_APLCA</name>
<evidence type="ECO:0000313" key="3">
    <source>
        <dbReference type="Proteomes" id="UP000694888"/>
    </source>
</evidence>
<feature type="domain" description="PiggyBac transposable element-derived protein" evidence="2">
    <location>
        <begin position="91"/>
        <end position="190"/>
    </location>
</feature>
<dbReference type="PANTHER" id="PTHR46599:SF3">
    <property type="entry name" value="PIGGYBAC TRANSPOSABLE ELEMENT-DERIVED PROTEIN 4"/>
    <property type="match status" value="1"/>
</dbReference>
<dbReference type="GeneID" id="106012625"/>